<evidence type="ECO:0000256" key="1">
    <source>
        <dbReference type="SAM" id="MobiDB-lite"/>
    </source>
</evidence>
<keyword evidence="2" id="KW-1133">Transmembrane helix</keyword>
<keyword evidence="4" id="KW-1185">Reference proteome</keyword>
<feature type="transmembrane region" description="Helical" evidence="2">
    <location>
        <begin position="33"/>
        <end position="51"/>
    </location>
</feature>
<sequence length="144" mass="15828">MKKHPERPVLITDAAHSQDDQLRSRQIRYVTMMSVRAGCLILGGVLISAQVPLLPLWLTLCALGMVLLPWMAVLIANDRPPKTKEERAADAAAREDVRRAIEQPPEEPDYITIDAEVIDEPASGPAEGQDKTPSQRYGPATPPL</sequence>
<protein>
    <submittedName>
        <fullName evidence="3">DUF3099 domain-containing protein</fullName>
    </submittedName>
</protein>
<gene>
    <name evidence="3" type="ORF">ACFO0C_24205</name>
</gene>
<feature type="region of interest" description="Disordered" evidence="1">
    <location>
        <begin position="79"/>
        <end position="144"/>
    </location>
</feature>
<dbReference type="Proteomes" id="UP001595867">
    <property type="component" value="Unassembled WGS sequence"/>
</dbReference>
<feature type="transmembrane region" description="Helical" evidence="2">
    <location>
        <begin position="57"/>
        <end position="77"/>
    </location>
</feature>
<keyword evidence="2" id="KW-0812">Transmembrane</keyword>
<proteinExistence type="predicted"/>
<evidence type="ECO:0000313" key="3">
    <source>
        <dbReference type="EMBL" id="MFC4068046.1"/>
    </source>
</evidence>
<dbReference type="EMBL" id="JBHSBL010000018">
    <property type="protein sequence ID" value="MFC4068046.1"/>
    <property type="molecule type" value="Genomic_DNA"/>
</dbReference>
<comment type="caution">
    <text evidence="3">The sequence shown here is derived from an EMBL/GenBank/DDBJ whole genome shotgun (WGS) entry which is preliminary data.</text>
</comment>
<accession>A0ABV8IVR5</accession>
<keyword evidence="2" id="KW-0472">Membrane</keyword>
<organism evidence="3 4">
    <name type="scientific">Actinoplanes subglobosus</name>
    <dbReference type="NCBI Taxonomy" id="1547892"/>
    <lineage>
        <taxon>Bacteria</taxon>
        <taxon>Bacillati</taxon>
        <taxon>Actinomycetota</taxon>
        <taxon>Actinomycetes</taxon>
        <taxon>Micromonosporales</taxon>
        <taxon>Micromonosporaceae</taxon>
        <taxon>Actinoplanes</taxon>
    </lineage>
</organism>
<reference evidence="4" key="1">
    <citation type="journal article" date="2019" name="Int. J. Syst. Evol. Microbiol.">
        <title>The Global Catalogue of Microorganisms (GCM) 10K type strain sequencing project: providing services to taxonomists for standard genome sequencing and annotation.</title>
        <authorList>
            <consortium name="The Broad Institute Genomics Platform"/>
            <consortium name="The Broad Institute Genome Sequencing Center for Infectious Disease"/>
            <person name="Wu L."/>
            <person name="Ma J."/>
        </authorList>
    </citation>
    <scope>NUCLEOTIDE SEQUENCE [LARGE SCALE GENOMIC DNA]</scope>
    <source>
        <strain evidence="4">TBRC 5832</strain>
    </source>
</reference>
<dbReference type="InterPro" id="IPR021449">
    <property type="entry name" value="DUF3099"/>
</dbReference>
<feature type="compositionally biased region" description="Basic and acidic residues" evidence="1">
    <location>
        <begin position="79"/>
        <end position="101"/>
    </location>
</feature>
<evidence type="ECO:0000313" key="4">
    <source>
        <dbReference type="Proteomes" id="UP001595867"/>
    </source>
</evidence>
<evidence type="ECO:0000256" key="2">
    <source>
        <dbReference type="SAM" id="Phobius"/>
    </source>
</evidence>
<name>A0ABV8IVR5_9ACTN</name>
<dbReference type="Pfam" id="PF11298">
    <property type="entry name" value="DUF3099"/>
    <property type="match status" value="1"/>
</dbReference>
<dbReference type="RefSeq" id="WP_378068930.1">
    <property type="nucleotide sequence ID" value="NZ_JBHSBL010000018.1"/>
</dbReference>